<protein>
    <submittedName>
        <fullName evidence="2">Ribosomal large subunit pseudouridine synthase D</fullName>
    </submittedName>
</protein>
<dbReference type="EMBL" id="CAXAMM010039551">
    <property type="protein sequence ID" value="CAK9087199.1"/>
    <property type="molecule type" value="Genomic_DNA"/>
</dbReference>
<evidence type="ECO:0000313" key="2">
    <source>
        <dbReference type="EMBL" id="CAK9087199.1"/>
    </source>
</evidence>
<feature type="coiled-coil region" evidence="1">
    <location>
        <begin position="117"/>
        <end position="147"/>
    </location>
</feature>
<name>A0ABP0QGX8_9DINO</name>
<evidence type="ECO:0000256" key="1">
    <source>
        <dbReference type="SAM" id="Coils"/>
    </source>
</evidence>
<proteinExistence type="predicted"/>
<keyword evidence="1" id="KW-0175">Coiled coil</keyword>
<dbReference type="InterPro" id="IPR029058">
    <property type="entry name" value="AB_hydrolase_fold"/>
</dbReference>
<evidence type="ECO:0000313" key="3">
    <source>
        <dbReference type="Proteomes" id="UP001642464"/>
    </source>
</evidence>
<sequence>MFIVYSELHGNFGVGNFLELEANQIERMSEPDMVPAVAQPSWRWRWAEQAIAAGGALAKVLIEYRMTGANESVDWIPVYGLITMTIAEGMQFFWEPAVAQLAQTIEDLSRAIRFDHLQKSDSKSAKLEAARREKEAELRRARKKEQMAKDPTRKVAFKLDRRRREQQEMAEAMAKVSTAEMPRRKSKDIPLVPFHSEGCGSGNKEPVSIVDVKKIQRSCEGLGHHQNASEMLEVRRHRKEPKSHQPSLRQTSWFPSSLLDGLSVEERLAKVKAQRDNLTAQKMRRKLQIMRTECPAYLFRAWGMGDDFDFDSDSESEMFSSRASQASIRRASFNSRCSEDNMVHRKSKRFTTRMTNTNSLSPAALLKARRSTARHTEDRQRLAGLAAARGKKLRTVRRKMQACVQWLKILFRRRRRDLSADICLVLLKQLGEWVRIRGALKQFINNVKIIQRTIREYLALKRRRCHIIEREWCRIEDLHLSTFARARAATAMQETDTGKVKTKRRVLQAALEATVSSKWKLLVDFTSYRIPVAERRAIISTYYKKAIKRHMYIGKTFLQLVLDALRAGRELDNFLNQFHYENDRKSAVESFQIKKEDLITDHRQDSSEALFWQMTEATIVKLIACCAQVLAKLDVYKDHPANQAIPDDKRSAWEDYVIGSDPYEFAEFILMKIETKRHFNFNIVWTYPDASPGSKQEQIVDDDDEAAQVDNVSGGFDIWEQLIHARMAQTSSTPVFRPDGRKGKGILAFSALQMRLQAKGLLHDLALHAWRLAAPHPRSGHVPLQLEAPDKVRLLRAFKLTSARSFYKALFTLLLAASISRWLRSLMRSFWWCRSMASMLRGSALVNFRRLVGRKPRYRVEIREHRDKKEEYAIWWPEQSKDLTASRLWILVPGGMSDGDSIAGYIDEFLHCNIIAESEDWCVFHNAGTGGAQWQHGTFTGLSDPTFLVDFLQSLDAVNSAKPCYREIITVGFSVGGMLALSAADKLLTGNNLQKVKQAPMDVNGNVDDAGTCRLRFVSVHSPDCLRTTFEAMTKWRLCARLDIPLALHFWAVNLRSGLLSRCPKGPWFPWPPTWSYIRSFTEAAWAQHQALQHHAAGNPVDVEDLAVPFEHFEDAFALRLRKTLPAGEVLRIQNPEDPVVDLTTLDQKGLKCCDVWWVRDGGHVMCFGASRGLAWRLRKWVECKATLVQI</sequence>
<keyword evidence="3" id="KW-1185">Reference proteome</keyword>
<reference evidence="2 3" key="1">
    <citation type="submission" date="2024-02" db="EMBL/GenBank/DDBJ databases">
        <authorList>
            <person name="Chen Y."/>
            <person name="Shah S."/>
            <person name="Dougan E. K."/>
            <person name="Thang M."/>
            <person name="Chan C."/>
        </authorList>
    </citation>
    <scope>NUCLEOTIDE SEQUENCE [LARGE SCALE GENOMIC DNA]</scope>
</reference>
<accession>A0ABP0QGX8</accession>
<comment type="caution">
    <text evidence="2">The sequence shown here is derived from an EMBL/GenBank/DDBJ whole genome shotgun (WGS) entry which is preliminary data.</text>
</comment>
<gene>
    <name evidence="2" type="ORF">SCF082_LOCUS41223</name>
</gene>
<dbReference type="SUPFAM" id="SSF53474">
    <property type="entry name" value="alpha/beta-Hydrolases"/>
    <property type="match status" value="1"/>
</dbReference>
<organism evidence="2 3">
    <name type="scientific">Durusdinium trenchii</name>
    <dbReference type="NCBI Taxonomy" id="1381693"/>
    <lineage>
        <taxon>Eukaryota</taxon>
        <taxon>Sar</taxon>
        <taxon>Alveolata</taxon>
        <taxon>Dinophyceae</taxon>
        <taxon>Suessiales</taxon>
        <taxon>Symbiodiniaceae</taxon>
        <taxon>Durusdinium</taxon>
    </lineage>
</organism>
<dbReference type="Proteomes" id="UP001642464">
    <property type="component" value="Unassembled WGS sequence"/>
</dbReference>